<name>A0A3E0ES12_9FLAO</name>
<dbReference type="EMBL" id="QUNI01000002">
    <property type="protein sequence ID" value="REH00972.1"/>
    <property type="molecule type" value="Genomic_DNA"/>
</dbReference>
<dbReference type="InterPro" id="IPR018490">
    <property type="entry name" value="cNMP-bd_dom_sf"/>
</dbReference>
<sequence length="194" mass="22295">MEKLKSVLGFGGILSAEDIGYIVSHYKSRTLKSGQHFQEFHKICNEIAFIENGIVRVYAADENGNEVTKYFVRENQFFVDLESYYTAKPSADAFQAMVDCETYTISKSVLEKLCEEVPNLFIFIKSLTETALLNKIKDNDFLNFGDAKTKYLEFVRRYPALAQQVPQQYIASYLKITPQSLSRLRKELVKGNNR</sequence>
<dbReference type="Pfam" id="PF00027">
    <property type="entry name" value="cNMP_binding"/>
    <property type="match status" value="1"/>
</dbReference>
<dbReference type="OrthoDB" id="758145at2"/>
<proteinExistence type="predicted"/>
<dbReference type="PROSITE" id="PS50042">
    <property type="entry name" value="CNMP_BINDING_3"/>
    <property type="match status" value="1"/>
</dbReference>
<dbReference type="Proteomes" id="UP000257136">
    <property type="component" value="Unassembled WGS sequence"/>
</dbReference>
<dbReference type="Gene3D" id="2.60.120.10">
    <property type="entry name" value="Jelly Rolls"/>
    <property type="match status" value="1"/>
</dbReference>
<comment type="caution">
    <text evidence="2">The sequence shown here is derived from an EMBL/GenBank/DDBJ whole genome shotgun (WGS) entry which is preliminary data.</text>
</comment>
<dbReference type="CDD" id="cd00038">
    <property type="entry name" value="CAP_ED"/>
    <property type="match status" value="1"/>
</dbReference>
<evidence type="ECO:0000313" key="2">
    <source>
        <dbReference type="EMBL" id="REH00972.1"/>
    </source>
</evidence>
<dbReference type="InterPro" id="IPR000595">
    <property type="entry name" value="cNMP-bd_dom"/>
</dbReference>
<keyword evidence="3" id="KW-1185">Reference proteome</keyword>
<dbReference type="RefSeq" id="WP_115810502.1">
    <property type="nucleotide sequence ID" value="NZ_QUNI01000002.1"/>
</dbReference>
<protein>
    <submittedName>
        <fullName evidence="2">CRP-like cAMP-binding protein</fullName>
    </submittedName>
</protein>
<dbReference type="InterPro" id="IPR014710">
    <property type="entry name" value="RmlC-like_jellyroll"/>
</dbReference>
<accession>A0A3E0ES12</accession>
<dbReference type="SUPFAM" id="SSF51206">
    <property type="entry name" value="cAMP-binding domain-like"/>
    <property type="match status" value="1"/>
</dbReference>
<organism evidence="2 3">
    <name type="scientific">Flavobacterium aquicola</name>
    <dbReference type="NCBI Taxonomy" id="1682742"/>
    <lineage>
        <taxon>Bacteria</taxon>
        <taxon>Pseudomonadati</taxon>
        <taxon>Bacteroidota</taxon>
        <taxon>Flavobacteriia</taxon>
        <taxon>Flavobacteriales</taxon>
        <taxon>Flavobacteriaceae</taxon>
        <taxon>Flavobacterium</taxon>
    </lineage>
</organism>
<evidence type="ECO:0000259" key="1">
    <source>
        <dbReference type="PROSITE" id="PS50042"/>
    </source>
</evidence>
<evidence type="ECO:0000313" key="3">
    <source>
        <dbReference type="Proteomes" id="UP000257136"/>
    </source>
</evidence>
<gene>
    <name evidence="2" type="ORF">C8P67_102225</name>
</gene>
<reference evidence="2 3" key="1">
    <citation type="submission" date="2018-08" db="EMBL/GenBank/DDBJ databases">
        <title>Genomic Encyclopedia of Archaeal and Bacterial Type Strains, Phase II (KMG-II): from individual species to whole genera.</title>
        <authorList>
            <person name="Goeker M."/>
        </authorList>
    </citation>
    <scope>NUCLEOTIDE SEQUENCE [LARGE SCALE GENOMIC DNA]</scope>
    <source>
        <strain evidence="2 3">DSM 100880</strain>
    </source>
</reference>
<dbReference type="AlphaFoldDB" id="A0A3E0ES12"/>
<feature type="domain" description="Cyclic nucleotide-binding" evidence="1">
    <location>
        <begin position="14"/>
        <end position="113"/>
    </location>
</feature>